<dbReference type="Proteomes" id="UP001186974">
    <property type="component" value="Unassembled WGS sequence"/>
</dbReference>
<accession>A0ACC3DXM1</accession>
<organism evidence="1 2">
    <name type="scientific">Coniosporium uncinatum</name>
    <dbReference type="NCBI Taxonomy" id="93489"/>
    <lineage>
        <taxon>Eukaryota</taxon>
        <taxon>Fungi</taxon>
        <taxon>Dikarya</taxon>
        <taxon>Ascomycota</taxon>
        <taxon>Pezizomycotina</taxon>
        <taxon>Dothideomycetes</taxon>
        <taxon>Dothideomycetes incertae sedis</taxon>
        <taxon>Coniosporium</taxon>
    </lineage>
</organism>
<comment type="caution">
    <text evidence="1">The sequence shown here is derived from an EMBL/GenBank/DDBJ whole genome shotgun (WGS) entry which is preliminary data.</text>
</comment>
<protein>
    <submittedName>
        <fullName evidence="1">Uncharacterized protein</fullName>
    </submittedName>
</protein>
<keyword evidence="2" id="KW-1185">Reference proteome</keyword>
<reference evidence="1" key="1">
    <citation type="submission" date="2024-09" db="EMBL/GenBank/DDBJ databases">
        <title>Black Yeasts Isolated from many extreme environments.</title>
        <authorList>
            <person name="Coleine C."/>
            <person name="Stajich J.E."/>
            <person name="Selbmann L."/>
        </authorList>
    </citation>
    <scope>NUCLEOTIDE SEQUENCE</scope>
    <source>
        <strain evidence="1">CCFEE 5737</strain>
    </source>
</reference>
<evidence type="ECO:0000313" key="1">
    <source>
        <dbReference type="EMBL" id="KAK3081555.1"/>
    </source>
</evidence>
<dbReference type="EMBL" id="JAWDJW010000129">
    <property type="protein sequence ID" value="KAK3081555.1"/>
    <property type="molecule type" value="Genomic_DNA"/>
</dbReference>
<name>A0ACC3DXM1_9PEZI</name>
<gene>
    <name evidence="1" type="ORF">LTS18_005428</name>
</gene>
<proteinExistence type="predicted"/>
<sequence length="323" mass="36038">MQKVLLVGATGETGKSIYDGLVEEGGYEIELLVRPSSAEKPAVKTLEAKGHKLVVADIDAGIDPLVPLLKGFDTIISAIQPGSQLSQLNLVDAARSAGVKRFVPCGFASISPRGGIMRLRDQKEEVHDHIFRAHLPYTIIDVGTWFQISFPSLPSGRVDYASFVAGNFTIHADGKAPKILTDLRDIGRFVAKIVKDERTLNKRVYTAGDVLSEDEIFQMMEKASGEEIPRKQVSREQIKKDADEALAAFDKGARDQVAMMRLYRSQYNYSKYVRIDNTPEFAEYLGYLDARKLYPGFQPRTFREYVEELLTGKGIKPYAQGRE</sequence>
<evidence type="ECO:0000313" key="2">
    <source>
        <dbReference type="Proteomes" id="UP001186974"/>
    </source>
</evidence>